<evidence type="ECO:0008006" key="4">
    <source>
        <dbReference type="Google" id="ProtNLM"/>
    </source>
</evidence>
<dbReference type="EMBL" id="JBHTJA010000019">
    <property type="protein sequence ID" value="MFD0901297.1"/>
    <property type="molecule type" value="Genomic_DNA"/>
</dbReference>
<evidence type="ECO:0000256" key="1">
    <source>
        <dbReference type="SAM" id="Phobius"/>
    </source>
</evidence>
<gene>
    <name evidence="2" type="ORF">ACFQ11_12925</name>
</gene>
<feature type="transmembrane region" description="Helical" evidence="1">
    <location>
        <begin position="89"/>
        <end position="107"/>
    </location>
</feature>
<keyword evidence="3" id="KW-1185">Reference proteome</keyword>
<feature type="transmembrane region" description="Helical" evidence="1">
    <location>
        <begin position="7"/>
        <end position="32"/>
    </location>
</feature>
<dbReference type="RefSeq" id="WP_378298517.1">
    <property type="nucleotide sequence ID" value="NZ_JBHTJA010000019.1"/>
</dbReference>
<sequence>MGEFFDVALGFPTALFSFALLVVAGYWALVLAGGLDLDVLDGDGDGDGGDGGLLAAAGLGGVPATVALSLLIAFTWFTSLAGAASSEATALRALVLPASLAVGWVAARAAVLPLRRLFRDAPGTSLREFVGLPCVIRTGRVGPDFGQAEVTAPDGSTALVQVRRPAADVPVAGPAESTALTAGSTALIFDYDAAGQFFWVMPHDSVLDPPAL</sequence>
<keyword evidence="1" id="KW-1133">Transmembrane helix</keyword>
<comment type="caution">
    <text evidence="2">The sequence shown here is derived from an EMBL/GenBank/DDBJ whole genome shotgun (WGS) entry which is preliminary data.</text>
</comment>
<keyword evidence="1" id="KW-0472">Membrane</keyword>
<accession>A0ABW3EPX4</accession>
<evidence type="ECO:0000313" key="2">
    <source>
        <dbReference type="EMBL" id="MFD0901297.1"/>
    </source>
</evidence>
<keyword evidence="1" id="KW-0812">Transmembrane</keyword>
<reference evidence="3" key="1">
    <citation type="journal article" date="2019" name="Int. J. Syst. Evol. Microbiol.">
        <title>The Global Catalogue of Microorganisms (GCM) 10K type strain sequencing project: providing services to taxonomists for standard genome sequencing and annotation.</title>
        <authorList>
            <consortium name="The Broad Institute Genomics Platform"/>
            <consortium name="The Broad Institute Genome Sequencing Center for Infectious Disease"/>
            <person name="Wu L."/>
            <person name="Ma J."/>
        </authorList>
    </citation>
    <scope>NUCLEOTIDE SEQUENCE [LARGE SCALE GENOMIC DNA]</scope>
    <source>
        <strain evidence="3">JCM 31202</strain>
    </source>
</reference>
<evidence type="ECO:0000313" key="3">
    <source>
        <dbReference type="Proteomes" id="UP001596972"/>
    </source>
</evidence>
<feature type="transmembrane region" description="Helical" evidence="1">
    <location>
        <begin position="52"/>
        <end position="77"/>
    </location>
</feature>
<name>A0ABW3EPX4_9ACTN</name>
<protein>
    <recommendedName>
        <fullName evidence="4">DUF1449 family protein</fullName>
    </recommendedName>
</protein>
<dbReference type="Proteomes" id="UP001596972">
    <property type="component" value="Unassembled WGS sequence"/>
</dbReference>
<proteinExistence type="predicted"/>
<organism evidence="2 3">
    <name type="scientific">Actinomadura sediminis</name>
    <dbReference type="NCBI Taxonomy" id="1038904"/>
    <lineage>
        <taxon>Bacteria</taxon>
        <taxon>Bacillati</taxon>
        <taxon>Actinomycetota</taxon>
        <taxon>Actinomycetes</taxon>
        <taxon>Streptosporangiales</taxon>
        <taxon>Thermomonosporaceae</taxon>
        <taxon>Actinomadura</taxon>
    </lineage>
</organism>